<feature type="domain" description="MROH2B-like HEAT-repeats" evidence="2">
    <location>
        <begin position="45"/>
        <end position="220"/>
    </location>
</feature>
<dbReference type="GeneTree" id="ENSGT00940000163743"/>
<reference evidence="3" key="1">
    <citation type="submission" date="2024-06" db="UniProtKB">
        <authorList>
            <consortium name="Ensembl"/>
        </authorList>
    </citation>
    <scope>IDENTIFICATION</scope>
</reference>
<name>M3XSL6_MUSPF</name>
<dbReference type="Ensembl" id="ENSMPUT00000002109.1">
    <property type="protein sequence ID" value="ENSMPUP00000002066.1"/>
    <property type="gene ID" value="ENSMPUG00000002087.1"/>
</dbReference>
<dbReference type="EMBL" id="AEYP01014254">
    <property type="status" value="NOT_ANNOTATED_CDS"/>
    <property type="molecule type" value="Genomic_DNA"/>
</dbReference>
<sequence length="444" mass="49850">MSVLEKNVVLDTIHHCIKEQTQLIGKEVADTGIQELLAPLNLELKQPLEKTFLFHVFGLILRETTDQELVRRHLADLLELSHQSSSQREGIAETVGIVSSSHLQAVWALLEHLGRTRFLRTTFMSPECPQSDPDRHWRWVSSTYLLCYGQMALHAREQILPWVDNIISRMVYYFSCSCYDNILKTSFLLAAIMLTKALRQEDGTQSYKFTQIPDLIQCLLVSGAHGGSEQGARHGEPGWHSWPSASCLTTPCPPDQRILQKEPNFLATLFRQKVILVIVKLSSLRPSLKPVVKSQILQTCLQTLFMLPPGERLKSCLPPLDSAPDVLALYKKSMQALDLLLQSFLSENKSMDEMCFLLQHVEPWLHSDKSHERKRAAQTTFLLLQYTVDYVTLTVSVPLPCTCGEEGGDARGEEQGHPPGPPASLRDRPSPPGLTVTIRRASGG</sequence>
<evidence type="ECO:0000259" key="2">
    <source>
        <dbReference type="Pfam" id="PF23210"/>
    </source>
</evidence>
<evidence type="ECO:0000313" key="3">
    <source>
        <dbReference type="Ensembl" id="ENSMPUP00000002066.1"/>
    </source>
</evidence>
<proteinExistence type="predicted"/>
<dbReference type="eggNOG" id="KOG2032">
    <property type="taxonomic scope" value="Eukaryota"/>
</dbReference>
<dbReference type="SUPFAM" id="SSF48371">
    <property type="entry name" value="ARM repeat"/>
    <property type="match status" value="1"/>
</dbReference>
<dbReference type="PANTHER" id="PTHR23120:SF3">
    <property type="entry name" value="MAESTRO HEAT-LIKE REPEAT FAMILY MEMBER 4"/>
    <property type="match status" value="1"/>
</dbReference>
<dbReference type="GO" id="GO:0005794">
    <property type="term" value="C:Golgi apparatus"/>
    <property type="evidence" value="ECO:0007669"/>
    <property type="project" value="TreeGrafter"/>
</dbReference>
<dbReference type="Pfam" id="PF23210">
    <property type="entry name" value="HEAT_Maestro_2"/>
    <property type="match status" value="2"/>
</dbReference>
<accession>M3XSL6</accession>
<feature type="domain" description="MROH2B-like HEAT-repeats" evidence="2">
    <location>
        <begin position="260"/>
        <end position="346"/>
    </location>
</feature>
<dbReference type="HOGENOM" id="CLU_720700_0_0_1"/>
<dbReference type="InParanoid" id="M3XSL6"/>
<dbReference type="EMBL" id="AEYP01014253">
    <property type="status" value="NOT_ANNOTATED_CDS"/>
    <property type="molecule type" value="Genomic_DNA"/>
</dbReference>
<dbReference type="InterPro" id="IPR045206">
    <property type="entry name" value="Maestro_heat-like_prot"/>
</dbReference>
<protein>
    <recommendedName>
        <fullName evidence="2">MROH2B-like HEAT-repeats domain-containing protein</fullName>
    </recommendedName>
</protein>
<dbReference type="InterPro" id="IPR055408">
    <property type="entry name" value="HEAT_MROH2B-like"/>
</dbReference>
<organism evidence="3">
    <name type="scientific">Mustela putorius furo</name>
    <name type="common">European domestic ferret</name>
    <name type="synonym">Mustela furo</name>
    <dbReference type="NCBI Taxonomy" id="9669"/>
    <lineage>
        <taxon>Eukaryota</taxon>
        <taxon>Metazoa</taxon>
        <taxon>Chordata</taxon>
        <taxon>Craniata</taxon>
        <taxon>Vertebrata</taxon>
        <taxon>Euteleostomi</taxon>
        <taxon>Mammalia</taxon>
        <taxon>Eutheria</taxon>
        <taxon>Laurasiatheria</taxon>
        <taxon>Carnivora</taxon>
        <taxon>Caniformia</taxon>
        <taxon>Musteloidea</taxon>
        <taxon>Mustelidae</taxon>
        <taxon>Mustelinae</taxon>
        <taxon>Mustela</taxon>
    </lineage>
</organism>
<dbReference type="EMBL" id="AEYP01014252">
    <property type="status" value="NOT_ANNOTATED_CDS"/>
    <property type="molecule type" value="Genomic_DNA"/>
</dbReference>
<dbReference type="PANTHER" id="PTHR23120">
    <property type="entry name" value="MAESTRO-RELATED HEAT DOMAIN-CONTAINING"/>
    <property type="match status" value="1"/>
</dbReference>
<dbReference type="STRING" id="9669.ENSMPUP00000002066"/>
<dbReference type="AlphaFoldDB" id="M3XSL6"/>
<dbReference type="InterPro" id="IPR016024">
    <property type="entry name" value="ARM-type_fold"/>
</dbReference>
<evidence type="ECO:0000256" key="1">
    <source>
        <dbReference type="SAM" id="MobiDB-lite"/>
    </source>
</evidence>
<feature type="region of interest" description="Disordered" evidence="1">
    <location>
        <begin position="406"/>
        <end position="444"/>
    </location>
</feature>